<evidence type="ECO:0000259" key="2">
    <source>
        <dbReference type="PROSITE" id="PS00662"/>
    </source>
</evidence>
<organism evidence="3 4">
    <name type="scientific">Clostridium collagenovorans DSM 3089</name>
    <dbReference type="NCBI Taxonomy" id="1121306"/>
    <lineage>
        <taxon>Bacteria</taxon>
        <taxon>Bacillati</taxon>
        <taxon>Bacillota</taxon>
        <taxon>Clostridia</taxon>
        <taxon>Eubacteriales</taxon>
        <taxon>Clostridiaceae</taxon>
        <taxon>Clostridium</taxon>
    </lineage>
</organism>
<dbReference type="OrthoDB" id="9808272at2"/>
<dbReference type="InterPro" id="IPR001482">
    <property type="entry name" value="T2SS/T4SS_dom"/>
</dbReference>
<dbReference type="InterPro" id="IPR006321">
    <property type="entry name" value="PilT/PilU"/>
</dbReference>
<dbReference type="Pfam" id="PF00437">
    <property type="entry name" value="T2SSE"/>
    <property type="match status" value="1"/>
</dbReference>
<dbReference type="Proteomes" id="UP000184526">
    <property type="component" value="Unassembled WGS sequence"/>
</dbReference>
<dbReference type="PANTHER" id="PTHR30486">
    <property type="entry name" value="TWITCHING MOTILITY PROTEIN PILT"/>
    <property type="match status" value="1"/>
</dbReference>
<protein>
    <submittedName>
        <fullName evidence="3">Twitching motility protein PilT</fullName>
    </submittedName>
</protein>
<dbReference type="SMART" id="SM00382">
    <property type="entry name" value="AAA"/>
    <property type="match status" value="1"/>
</dbReference>
<feature type="domain" description="Bacterial type II secretion system protein E" evidence="2">
    <location>
        <begin position="195"/>
        <end position="209"/>
    </location>
</feature>
<dbReference type="CDD" id="cd01131">
    <property type="entry name" value="PilT"/>
    <property type="match status" value="1"/>
</dbReference>
<dbReference type="RefSeq" id="WP_072829941.1">
    <property type="nucleotide sequence ID" value="NZ_FQXP01000003.1"/>
</dbReference>
<dbReference type="InterPro" id="IPR050921">
    <property type="entry name" value="T4SS_GSP_E_ATPase"/>
</dbReference>
<dbReference type="InterPro" id="IPR003593">
    <property type="entry name" value="AAA+_ATPase"/>
</dbReference>
<dbReference type="SUPFAM" id="SSF52540">
    <property type="entry name" value="P-loop containing nucleoside triphosphate hydrolases"/>
    <property type="match status" value="1"/>
</dbReference>
<evidence type="ECO:0000256" key="1">
    <source>
        <dbReference type="ARBA" id="ARBA00006611"/>
    </source>
</evidence>
<name>A0A1M5TKZ4_9CLOT</name>
<proteinExistence type="inferred from homology"/>
<dbReference type="GO" id="GO:0005524">
    <property type="term" value="F:ATP binding"/>
    <property type="evidence" value="ECO:0007669"/>
    <property type="project" value="InterPro"/>
</dbReference>
<dbReference type="InterPro" id="IPR027417">
    <property type="entry name" value="P-loop_NTPase"/>
</dbReference>
<keyword evidence="4" id="KW-1185">Reference proteome</keyword>
<accession>A0A1M5TKZ4</accession>
<evidence type="ECO:0000313" key="4">
    <source>
        <dbReference type="Proteomes" id="UP000184526"/>
    </source>
</evidence>
<dbReference type="Gene3D" id="3.30.450.90">
    <property type="match status" value="1"/>
</dbReference>
<reference evidence="3 4" key="1">
    <citation type="submission" date="2016-11" db="EMBL/GenBank/DDBJ databases">
        <authorList>
            <person name="Jaros S."/>
            <person name="Januszkiewicz K."/>
            <person name="Wedrychowicz H."/>
        </authorList>
    </citation>
    <scope>NUCLEOTIDE SEQUENCE [LARGE SCALE GENOMIC DNA]</scope>
    <source>
        <strain evidence="3 4">DSM 3089</strain>
    </source>
</reference>
<sequence>MERLKRIMEQAKKVTATDIHLIVNSKPIIRITKKLVPIEEEEILQEKDIEDILHAYMDEKHKMTLNKKGEVDFSFTVEGLGRFRANAFKQQGNLSLALRRIEENIPDFDDLKLPEIIRSFSKLNKGLVLVTGVTGSGKSTTLASLINIINKERYEHIITIEDPIEYVHKHKNCRINQREIGNDTEDFGTALRAALRQDPDIILLGEMRDRETIQTALMAAETGHLVFSTLHTMGSAETIDRIIDAFPLEHKDQVRSQLAATLKGVVSQELIAGKDGKSLKVATEVMVTNGAVQNLIREGKTHQITSVIQTSANLGMHSMDSSLARLTREGHISVNEAYLRAQDKKILERMLLER</sequence>
<dbReference type="NCBIfam" id="TIGR01420">
    <property type="entry name" value="pilT_fam"/>
    <property type="match status" value="1"/>
</dbReference>
<comment type="similarity">
    <text evidence="1">Belongs to the GSP E family.</text>
</comment>
<dbReference type="EMBL" id="FQXP01000003">
    <property type="protein sequence ID" value="SHH51336.1"/>
    <property type="molecule type" value="Genomic_DNA"/>
</dbReference>
<evidence type="ECO:0000313" key="3">
    <source>
        <dbReference type="EMBL" id="SHH51336.1"/>
    </source>
</evidence>
<dbReference type="PROSITE" id="PS00662">
    <property type="entry name" value="T2SP_E"/>
    <property type="match status" value="1"/>
</dbReference>
<dbReference type="Gene3D" id="3.40.50.300">
    <property type="entry name" value="P-loop containing nucleotide triphosphate hydrolases"/>
    <property type="match status" value="1"/>
</dbReference>
<gene>
    <name evidence="3" type="ORF">SAMN02745196_00623</name>
</gene>
<dbReference type="AlphaFoldDB" id="A0A1M5TKZ4"/>
<dbReference type="GO" id="GO:0016887">
    <property type="term" value="F:ATP hydrolysis activity"/>
    <property type="evidence" value="ECO:0007669"/>
    <property type="project" value="InterPro"/>
</dbReference>
<dbReference type="STRING" id="1121306.SAMN02745196_00623"/>